<evidence type="ECO:0000313" key="2">
    <source>
        <dbReference type="Proteomes" id="UP000605392"/>
    </source>
</evidence>
<sequence>MYYFSVGGFFNKIGLFCGIIFASIFISPLFAQTKQAQNPVIHADVPDIAIIRVGGNYYMSSTTMHMSPGVPIMKSTDLINWKLIGYAYDTLVSNDAMNLTNGKSTYGRGSWASSLRFHNGTYYVSTFAQTSGKTHIYSTRDIEKGPWKAVSFRPSYHDHSLFFDDDGRVYLVYGAGKLRLVELTADASGVKPGTTEQVLIENASAPAGPNINLPAEGSQLFKVKGKYYLFNIVWPKDGMRTVVIHRADKITGPYEGRVALQDLGVAQGGLIDTPDGQWYSYLFRDFGAVGRIPYLVPVTWADGWPVLGTAGKAPQTLALPPSKGLIPGIVASDEFDRRPGAPALPLVWQWNHNPDNALWSLTDRQGYLRLKTGRVDSSFLLARNTLTQRTIGPVCSGTTALDISQLKDGDFAGLALLQKRYGLVGVERTKDAKAIVMISAESEKPVEMQRIPLTQNKVYFKTECDFTDRKDVATFFYSLDGKSWKKIGAPLKMAYTLPHFMGYRFGLFNYATKNTGGYADFDYFRITEQISKE</sequence>
<dbReference type="Proteomes" id="UP000605392">
    <property type="component" value="Unassembled WGS sequence"/>
</dbReference>
<keyword evidence="1" id="KW-0378">Hydrolase</keyword>
<protein>
    <submittedName>
        <fullName evidence="1">Glycosyl hydrolase</fullName>
    </submittedName>
</protein>
<keyword evidence="2" id="KW-1185">Reference proteome</keyword>
<proteinExistence type="predicted"/>
<reference evidence="1 2" key="1">
    <citation type="journal article" date="2019" name="Int. J. Syst. Evol. Microbiol.">
        <title>The Global Catalogue of Microorganisms (GCM) 10K type strain sequencing project: providing services to taxonomists for standard genome sequencing and annotation.</title>
        <authorList>
            <consortium name="The Broad Institute Genomics Platform"/>
            <consortium name="The Broad Institute Genome Sequencing Center for Infectious Disease"/>
            <person name="Wu L."/>
            <person name="Ma J."/>
        </authorList>
    </citation>
    <scope>NUCLEOTIDE SEQUENCE [LARGE SCALE GENOMIC DNA]</scope>
    <source>
        <strain evidence="1 2">CGMCC 1.12720</strain>
    </source>
</reference>
<accession>A0ACB5PPD1</accession>
<name>A0ACB5PPD1_9BACT</name>
<comment type="caution">
    <text evidence="1">The sequence shown here is derived from an EMBL/GenBank/DDBJ whole genome shotgun (WGS) entry which is preliminary data.</text>
</comment>
<organism evidence="1 2">
    <name type="scientific">Hymenobacter qilianensis</name>
    <dbReference type="NCBI Taxonomy" id="1385715"/>
    <lineage>
        <taxon>Bacteria</taxon>
        <taxon>Pseudomonadati</taxon>
        <taxon>Bacteroidota</taxon>
        <taxon>Cytophagia</taxon>
        <taxon>Cytophagales</taxon>
        <taxon>Hymenobacteraceae</taxon>
        <taxon>Hymenobacter</taxon>
    </lineage>
</organism>
<gene>
    <name evidence="1" type="ORF">GCM10011375_12520</name>
</gene>
<evidence type="ECO:0000313" key="1">
    <source>
        <dbReference type="EMBL" id="GGF58834.1"/>
    </source>
</evidence>
<dbReference type="EMBL" id="BMFN01000001">
    <property type="protein sequence ID" value="GGF58834.1"/>
    <property type="molecule type" value="Genomic_DNA"/>
</dbReference>